<protein>
    <recommendedName>
        <fullName evidence="2">Conserved oligomeric Golgi complex subunit 4 C-terminal domain-containing protein</fullName>
    </recommendedName>
</protein>
<evidence type="ECO:0000313" key="4">
    <source>
        <dbReference type="Proteomes" id="UP001515480"/>
    </source>
</evidence>
<dbReference type="Gene3D" id="1.20.58.1970">
    <property type="match status" value="1"/>
</dbReference>
<feature type="compositionally biased region" description="Pro residues" evidence="1">
    <location>
        <begin position="419"/>
        <end position="435"/>
    </location>
</feature>
<organism evidence="3 4">
    <name type="scientific">Prymnesium parvum</name>
    <name type="common">Toxic golden alga</name>
    <dbReference type="NCBI Taxonomy" id="97485"/>
    <lineage>
        <taxon>Eukaryota</taxon>
        <taxon>Haptista</taxon>
        <taxon>Haptophyta</taxon>
        <taxon>Prymnesiophyceae</taxon>
        <taxon>Prymnesiales</taxon>
        <taxon>Prymnesiaceae</taxon>
        <taxon>Prymnesium</taxon>
    </lineage>
</organism>
<evidence type="ECO:0000313" key="3">
    <source>
        <dbReference type="EMBL" id="KAL1507137.1"/>
    </source>
</evidence>
<evidence type="ECO:0000256" key="1">
    <source>
        <dbReference type="SAM" id="MobiDB-lite"/>
    </source>
</evidence>
<feature type="region of interest" description="Disordered" evidence="1">
    <location>
        <begin position="1"/>
        <end position="23"/>
    </location>
</feature>
<dbReference type="InterPro" id="IPR048682">
    <property type="entry name" value="COG4"/>
</dbReference>
<dbReference type="PANTHER" id="PTHR24016:SF0">
    <property type="entry name" value="CONSERVED OLIGOMERIC GOLGI COMPLEX SUBUNIT 4"/>
    <property type="match status" value="1"/>
</dbReference>
<dbReference type="EMBL" id="JBGBPQ010000018">
    <property type="protein sequence ID" value="KAL1507137.1"/>
    <property type="molecule type" value="Genomic_DNA"/>
</dbReference>
<sequence>MSSLPDASPPQSPADLADPAEAARVDEEEAFEAAFQAELVDFHLSLGEGDSVRLLTHLGTLRAMVDGGDPAAPATSLRREIHASCVGKARRWVEAKTHQLVAEFHLRWREDADMLAMDSALHDGFELLHAAAPELGGLEVCGEVLAACEAQLLSRLRATVKRSNRHELRMLYCDFCSIGRRRGMLQELCLEKYREQVDKFVQTEAVAAQRKLQALLAAAASAAVGGGGVAAQVAALQTADGAELASVRLIHDYLEAVAGLHEELASAEMPTHFVYRVLREVEQEACTQLVELVSQVLTLDDALTAGAEEVSRADRQRRDPTRATVEQSAAVAAAVGMLDLRLEEASGVLHLLRTFSWWCDDLPPPPPPPLAAAPPPPPLDQRVSELSLSEVGHAAAAAVSACYVALDPHGLPGDGQPPAAAPPAAAPPRPPPPPLSEGRRRLEAFAQGLACNYLQAEVAYITAAVRSATANDGTDSTDGETLSLLFDSFFVMVKTFQRSVRTAQATLVVVPLLNHLVDIIREMVLPVLSQRLGAAGPAEPTNKRFLVAANTVQCAHEYTDKLCAVVTDAFASDFPEISGVADMCISELRSLSEECTVMADRAMRQLAFAMIPTTWLLLDFGPADFVVSSDEAEAELEHSFEERLLRPLHSSLLSMGEHLRAPCLEALVRSAAAALAEALEGALLSKRFNEMGVIILGDHVRKLCDSLSSLIDGSVRNEFSRLNHIAFLLNASSVGEAVSLIMSGESGGSERLSHGEAARVLELRVEFSASEVRDLLPES</sequence>
<proteinExistence type="predicted"/>
<dbReference type="PANTHER" id="PTHR24016">
    <property type="entry name" value="CONSERVED OLIGOMERIC GOLGI COMPLEX SUBUNIT 4"/>
    <property type="match status" value="1"/>
</dbReference>
<name>A0AB34ITI4_PRYPA</name>
<dbReference type="InterPro" id="IPR048684">
    <property type="entry name" value="COG4_C"/>
</dbReference>
<dbReference type="Pfam" id="PF20662">
    <property type="entry name" value="COG4_C"/>
    <property type="match status" value="1"/>
</dbReference>
<feature type="domain" description="Conserved oligomeric Golgi complex subunit 4 C-terminal" evidence="2">
    <location>
        <begin position="545"/>
        <end position="757"/>
    </location>
</feature>
<dbReference type="Proteomes" id="UP001515480">
    <property type="component" value="Unassembled WGS sequence"/>
</dbReference>
<keyword evidence="4" id="KW-1185">Reference proteome</keyword>
<reference evidence="3 4" key="1">
    <citation type="journal article" date="2024" name="Science">
        <title>Giant polyketide synthase enzymes in the biosynthesis of giant marine polyether toxins.</title>
        <authorList>
            <person name="Fallon T.R."/>
            <person name="Shende V.V."/>
            <person name="Wierzbicki I.H."/>
            <person name="Pendleton A.L."/>
            <person name="Watervoot N.F."/>
            <person name="Auber R.P."/>
            <person name="Gonzalez D.J."/>
            <person name="Wisecaver J.H."/>
            <person name="Moore B.S."/>
        </authorList>
    </citation>
    <scope>NUCLEOTIDE SEQUENCE [LARGE SCALE GENOMIC DNA]</scope>
    <source>
        <strain evidence="3 4">12B1</strain>
    </source>
</reference>
<feature type="region of interest" description="Disordered" evidence="1">
    <location>
        <begin position="413"/>
        <end position="438"/>
    </location>
</feature>
<gene>
    <name evidence="3" type="ORF">AB1Y20_007990</name>
</gene>
<comment type="caution">
    <text evidence="3">The sequence shown here is derived from an EMBL/GenBank/DDBJ whole genome shotgun (WGS) entry which is preliminary data.</text>
</comment>
<evidence type="ECO:0000259" key="2">
    <source>
        <dbReference type="Pfam" id="PF20662"/>
    </source>
</evidence>
<accession>A0AB34ITI4</accession>
<dbReference type="AlphaFoldDB" id="A0AB34ITI4"/>